<dbReference type="PANTHER" id="PTHR35863">
    <property type="entry name" value="COBALT-PRECORRIN-5B C(1)-METHYLTRANSFERASE"/>
    <property type="match status" value="1"/>
</dbReference>
<dbReference type="EC" id="2.1.1.195" evidence="5"/>
<gene>
    <name evidence="5 7" type="primary">cbiD</name>
    <name evidence="7" type="ORF">M8445_15530</name>
</gene>
<evidence type="ECO:0000256" key="6">
    <source>
        <dbReference type="SAM" id="MobiDB-lite"/>
    </source>
</evidence>
<dbReference type="Proteomes" id="UP001217044">
    <property type="component" value="Plasmid pDATS01"/>
</dbReference>
<keyword evidence="4 5" id="KW-0949">S-adenosyl-L-methionine</keyword>
<keyword evidence="2 5" id="KW-0489">Methyltransferase</keyword>
<organism evidence="7 8">
    <name type="scientific">Deinococcus aquaticus</name>
    <dbReference type="NCBI Taxonomy" id="328692"/>
    <lineage>
        <taxon>Bacteria</taxon>
        <taxon>Thermotogati</taxon>
        <taxon>Deinococcota</taxon>
        <taxon>Deinococci</taxon>
        <taxon>Deinococcales</taxon>
        <taxon>Deinococcaceae</taxon>
        <taxon>Deinococcus</taxon>
    </lineage>
</organism>
<protein>
    <recommendedName>
        <fullName evidence="5">Cobalt-precorrin-5B C(1)-methyltransferase</fullName>
        <ecNumber evidence="5">2.1.1.195</ecNumber>
    </recommendedName>
    <alternativeName>
        <fullName evidence="5">Cobalt-precorrin-6A synthase</fullName>
    </alternativeName>
</protein>
<feature type="compositionally biased region" description="Basic and acidic residues" evidence="6">
    <location>
        <begin position="400"/>
        <end position="409"/>
    </location>
</feature>
<dbReference type="SUPFAM" id="SSF111342">
    <property type="entry name" value="CbiD-like"/>
    <property type="match status" value="1"/>
</dbReference>
<evidence type="ECO:0000313" key="7">
    <source>
        <dbReference type="EMBL" id="WDA60423.1"/>
    </source>
</evidence>
<dbReference type="EMBL" id="CP115166">
    <property type="protein sequence ID" value="WDA60423.1"/>
    <property type="molecule type" value="Genomic_DNA"/>
</dbReference>
<comment type="catalytic activity">
    <reaction evidence="5">
        <text>Co-precorrin-5B + S-adenosyl-L-methionine = Co-precorrin-6A + S-adenosyl-L-homocysteine</text>
        <dbReference type="Rhea" id="RHEA:26285"/>
        <dbReference type="ChEBI" id="CHEBI:57856"/>
        <dbReference type="ChEBI" id="CHEBI:59789"/>
        <dbReference type="ChEBI" id="CHEBI:60063"/>
        <dbReference type="ChEBI" id="CHEBI:60064"/>
        <dbReference type="EC" id="2.1.1.195"/>
    </reaction>
</comment>
<comment type="function">
    <text evidence="5">Catalyzes the methylation of C-1 in cobalt-precorrin-5B to form cobalt-precorrin-6A.</text>
</comment>
<evidence type="ECO:0000256" key="2">
    <source>
        <dbReference type="ARBA" id="ARBA00022603"/>
    </source>
</evidence>
<evidence type="ECO:0000313" key="8">
    <source>
        <dbReference type="Proteomes" id="UP001217044"/>
    </source>
</evidence>
<dbReference type="InterPro" id="IPR002748">
    <property type="entry name" value="CbiD"/>
</dbReference>
<evidence type="ECO:0000256" key="3">
    <source>
        <dbReference type="ARBA" id="ARBA00022679"/>
    </source>
</evidence>
<dbReference type="NCBIfam" id="TIGR00312">
    <property type="entry name" value="cbiD"/>
    <property type="match status" value="1"/>
</dbReference>
<sequence>MSLSVTPPARLDLSVPADNGLRRGFTTGSAATAALKAALLCLRGRTAHVVDITLPGGELLGVEVRGVRRTDAGAYAEVVKDGGDDPDATHGAVIWVRVTPQDSPVMSFHAGEGVGTVTAPGIRVPVGEAAINPGPRGMLRAAAHEVAGHEAFAVTVGCVDGEQIARRTFNPRLGIVGGISILGTTGVVEPMSLEAYMASVEVYVRVAVHARPDALVFTPGKLGRDFARDTLGVPPLAVVQMGNFVGAALDALQEALQDALGEQARVDGSQVSAPPLLVAGHPGKLAKVLNGDWNTHSAHSGMAMNAVARVAARLGLPGALVGALHAANTVDACVDLLAGPDQGGADQGRAVWAAVARDVAACLHGRAPLLPGVRVALFALDGRPLADESTPAAFPPDTLSDPHSDGGTP</sequence>
<evidence type="ECO:0000256" key="1">
    <source>
        <dbReference type="ARBA" id="ARBA00022573"/>
    </source>
</evidence>
<dbReference type="RefSeq" id="WP_273991202.1">
    <property type="nucleotide sequence ID" value="NZ_BAABQT010000008.1"/>
</dbReference>
<dbReference type="GO" id="GO:0032259">
    <property type="term" value="P:methylation"/>
    <property type="evidence" value="ECO:0007669"/>
    <property type="project" value="UniProtKB-KW"/>
</dbReference>
<name>A0ABY7V5D6_9DEIO</name>
<keyword evidence="3 5" id="KW-0808">Transferase</keyword>
<dbReference type="InterPro" id="IPR036074">
    <property type="entry name" value="CbiD_sf"/>
</dbReference>
<dbReference type="HAMAP" id="MF_00787">
    <property type="entry name" value="CbiD"/>
    <property type="match status" value="1"/>
</dbReference>
<proteinExistence type="inferred from homology"/>
<accession>A0ABY7V5D6</accession>
<keyword evidence="1 5" id="KW-0169">Cobalamin biosynthesis</keyword>
<dbReference type="Pfam" id="PF01888">
    <property type="entry name" value="CbiD"/>
    <property type="match status" value="1"/>
</dbReference>
<dbReference type="GO" id="GO:0008168">
    <property type="term" value="F:methyltransferase activity"/>
    <property type="evidence" value="ECO:0007669"/>
    <property type="project" value="UniProtKB-KW"/>
</dbReference>
<keyword evidence="8" id="KW-1185">Reference proteome</keyword>
<geneLocation type="plasmid" evidence="7 8">
    <name>pDATS01</name>
</geneLocation>
<evidence type="ECO:0000256" key="5">
    <source>
        <dbReference type="HAMAP-Rule" id="MF_00787"/>
    </source>
</evidence>
<comment type="similarity">
    <text evidence="5">Belongs to the CbiD family.</text>
</comment>
<evidence type="ECO:0000256" key="4">
    <source>
        <dbReference type="ARBA" id="ARBA00022691"/>
    </source>
</evidence>
<keyword evidence="7" id="KW-0614">Plasmid</keyword>
<feature type="region of interest" description="Disordered" evidence="6">
    <location>
        <begin position="387"/>
        <end position="409"/>
    </location>
</feature>
<reference evidence="7 8" key="1">
    <citation type="submission" date="2022-12" db="EMBL/GenBank/DDBJ databases">
        <title>Genome Sequence of Deinococcus aquaticus Type Strain PB314.</title>
        <authorList>
            <person name="Albert C."/>
            <person name="Hill J."/>
            <person name="Boren L."/>
            <person name="Scholz-Ng S."/>
            <person name="Fatema N."/>
            <person name="Grosso R."/>
            <person name="Soboslay E."/>
            <person name="Tuohy J."/>
        </authorList>
    </citation>
    <scope>NUCLEOTIDE SEQUENCE [LARGE SCALE GENOMIC DNA]</scope>
    <source>
        <strain evidence="7 8">PB-314</strain>
        <plasmid evidence="7 8">pDATS01</plasmid>
    </source>
</reference>
<dbReference type="PIRSF" id="PIRSF026782">
    <property type="entry name" value="CbiD"/>
    <property type="match status" value="1"/>
</dbReference>
<comment type="pathway">
    <text evidence="5">Cofactor biosynthesis; adenosylcobalamin biosynthesis; cob(II)yrinate a,c-diamide from sirohydrochlorin (anaerobic route): step 6/10.</text>
</comment>
<dbReference type="Gene3D" id="3.30.2110.10">
    <property type="entry name" value="CbiD-like"/>
    <property type="match status" value="1"/>
</dbReference>
<dbReference type="PANTHER" id="PTHR35863:SF1">
    <property type="entry name" value="COBALT-PRECORRIN-5B C(1)-METHYLTRANSFERASE"/>
    <property type="match status" value="1"/>
</dbReference>